<dbReference type="Proteomes" id="UP000685013">
    <property type="component" value="Chromosome 15"/>
</dbReference>
<evidence type="ECO:0000313" key="8">
    <source>
        <dbReference type="EMBL" id="KAG6579461.1"/>
    </source>
</evidence>
<evidence type="ECO:0000256" key="5">
    <source>
        <dbReference type="ARBA" id="ARBA00023242"/>
    </source>
</evidence>
<proteinExistence type="predicted"/>
<feature type="non-terminal residue" evidence="8">
    <location>
        <position position="1"/>
    </location>
</feature>
<dbReference type="GO" id="GO:0046983">
    <property type="term" value="F:protein dimerization activity"/>
    <property type="evidence" value="ECO:0007669"/>
    <property type="project" value="InterPro"/>
</dbReference>
<dbReference type="CDD" id="cd18914">
    <property type="entry name" value="bHLH_AtORG2_like"/>
    <property type="match status" value="1"/>
</dbReference>
<evidence type="ECO:0000313" key="9">
    <source>
        <dbReference type="Proteomes" id="UP000685013"/>
    </source>
</evidence>
<keyword evidence="2" id="KW-0805">Transcription regulation</keyword>
<dbReference type="GO" id="GO:0090575">
    <property type="term" value="C:RNA polymerase II transcription regulator complex"/>
    <property type="evidence" value="ECO:0007669"/>
    <property type="project" value="TreeGrafter"/>
</dbReference>
<reference evidence="8 9" key="1">
    <citation type="journal article" date="2021" name="Hortic Res">
        <title>The domestication of Cucurbita argyrosperma as revealed by the genome of its wild relative.</title>
        <authorList>
            <person name="Barrera-Redondo J."/>
            <person name="Sanchez-de la Vega G."/>
            <person name="Aguirre-Liguori J.A."/>
            <person name="Castellanos-Morales G."/>
            <person name="Gutierrez-Guerrero Y.T."/>
            <person name="Aguirre-Dugua X."/>
            <person name="Aguirre-Planter E."/>
            <person name="Tenaillon M.I."/>
            <person name="Lira-Saade R."/>
            <person name="Eguiarte L.E."/>
        </authorList>
    </citation>
    <scope>NUCLEOTIDE SEQUENCE [LARGE SCALE GENOMIC DNA]</scope>
    <source>
        <strain evidence="8">JBR-2021</strain>
    </source>
</reference>
<gene>
    <name evidence="8" type="primary">BHLH120</name>
    <name evidence="8" type="ORF">SDJN03_23909</name>
</gene>
<feature type="compositionally biased region" description="Basic and acidic residues" evidence="6">
    <location>
        <begin position="59"/>
        <end position="68"/>
    </location>
</feature>
<evidence type="ECO:0000259" key="7">
    <source>
        <dbReference type="PROSITE" id="PS50888"/>
    </source>
</evidence>
<name>A0AAV6MEL4_9ROSI</name>
<accession>A0AAV6MEL4</accession>
<sequence>MELEGVDSPFPFDQVDELFPLPSLSSFDHPLPHPPFISPKDKNDNDLTQIPKNGRRRKSPDTPDDIEHKKKKIIHRDVERQRRQEMSTLNAALRSLLPLENLKGKRSICDHMQETVKYIQNMQAKIQMLTNKRDELKSLFKDDSNTRTVETLQSSKKDFVVVKPRLGGFQVVVDTATQHSFPLSMILKSLLTQNLDIISCITTKINSRYLHTIEFEAVNVGTIDTSEIEHKLTNLKYSS</sequence>
<protein>
    <submittedName>
        <fullName evidence="8">Transcription factor basic helix-loop-helix 120</fullName>
    </submittedName>
</protein>
<dbReference type="AlphaFoldDB" id="A0AAV6MEL4"/>
<dbReference type="Pfam" id="PF00010">
    <property type="entry name" value="HLH"/>
    <property type="match status" value="1"/>
</dbReference>
<keyword evidence="9" id="KW-1185">Reference proteome</keyword>
<dbReference type="PANTHER" id="PTHR13935:SF106">
    <property type="entry name" value="ACHAETE-SCUTE COMPLEX PROTEIN T5-RELATED"/>
    <property type="match status" value="1"/>
</dbReference>
<keyword evidence="3" id="KW-0238">DNA-binding</keyword>
<keyword evidence="4" id="KW-0804">Transcription</keyword>
<dbReference type="EMBL" id="JAGKQH010000015">
    <property type="protein sequence ID" value="KAG6579461.1"/>
    <property type="molecule type" value="Genomic_DNA"/>
</dbReference>
<dbReference type="GO" id="GO:0000977">
    <property type="term" value="F:RNA polymerase II transcription regulatory region sequence-specific DNA binding"/>
    <property type="evidence" value="ECO:0007669"/>
    <property type="project" value="TreeGrafter"/>
</dbReference>
<dbReference type="GO" id="GO:0000981">
    <property type="term" value="F:DNA-binding transcription factor activity, RNA polymerase II-specific"/>
    <property type="evidence" value="ECO:0007669"/>
    <property type="project" value="TreeGrafter"/>
</dbReference>
<keyword evidence="5" id="KW-0539">Nucleus</keyword>
<evidence type="ECO:0000256" key="3">
    <source>
        <dbReference type="ARBA" id="ARBA00023125"/>
    </source>
</evidence>
<evidence type="ECO:0000256" key="1">
    <source>
        <dbReference type="ARBA" id="ARBA00004123"/>
    </source>
</evidence>
<evidence type="ECO:0000256" key="4">
    <source>
        <dbReference type="ARBA" id="ARBA00023163"/>
    </source>
</evidence>
<feature type="region of interest" description="Disordered" evidence="6">
    <location>
        <begin position="23"/>
        <end position="72"/>
    </location>
</feature>
<comment type="subcellular location">
    <subcellularLocation>
        <location evidence="1">Nucleus</location>
    </subcellularLocation>
</comment>
<dbReference type="PANTHER" id="PTHR13935">
    <property type="entry name" value="ACHAETE-SCUTE TRANSCRIPTION FACTOR-RELATED"/>
    <property type="match status" value="1"/>
</dbReference>
<organism evidence="8 9">
    <name type="scientific">Cucurbita argyrosperma subsp. sororia</name>
    <dbReference type="NCBI Taxonomy" id="37648"/>
    <lineage>
        <taxon>Eukaryota</taxon>
        <taxon>Viridiplantae</taxon>
        <taxon>Streptophyta</taxon>
        <taxon>Embryophyta</taxon>
        <taxon>Tracheophyta</taxon>
        <taxon>Spermatophyta</taxon>
        <taxon>Magnoliopsida</taxon>
        <taxon>eudicotyledons</taxon>
        <taxon>Gunneridae</taxon>
        <taxon>Pentapetalae</taxon>
        <taxon>rosids</taxon>
        <taxon>fabids</taxon>
        <taxon>Cucurbitales</taxon>
        <taxon>Cucurbitaceae</taxon>
        <taxon>Cucurbiteae</taxon>
        <taxon>Cucurbita</taxon>
    </lineage>
</organism>
<dbReference type="PROSITE" id="PS50888">
    <property type="entry name" value="BHLH"/>
    <property type="match status" value="1"/>
</dbReference>
<evidence type="ECO:0000256" key="6">
    <source>
        <dbReference type="SAM" id="MobiDB-lite"/>
    </source>
</evidence>
<dbReference type="SMART" id="SM00353">
    <property type="entry name" value="HLH"/>
    <property type="match status" value="1"/>
</dbReference>
<evidence type="ECO:0000256" key="2">
    <source>
        <dbReference type="ARBA" id="ARBA00023015"/>
    </source>
</evidence>
<comment type="caution">
    <text evidence="8">The sequence shown here is derived from an EMBL/GenBank/DDBJ whole genome shotgun (WGS) entry which is preliminary data.</text>
</comment>
<dbReference type="InterPro" id="IPR011598">
    <property type="entry name" value="bHLH_dom"/>
</dbReference>
<dbReference type="InterPro" id="IPR015660">
    <property type="entry name" value="MASH1/Ascl1a-like"/>
</dbReference>
<feature type="domain" description="BHLH" evidence="7">
    <location>
        <begin position="70"/>
        <end position="122"/>
    </location>
</feature>